<dbReference type="SUPFAM" id="SSF103506">
    <property type="entry name" value="Mitochondrial carrier"/>
    <property type="match status" value="1"/>
</dbReference>
<evidence type="ECO:0000256" key="2">
    <source>
        <dbReference type="ARBA" id="ARBA00006375"/>
    </source>
</evidence>
<evidence type="ECO:0000256" key="6">
    <source>
        <dbReference type="ARBA" id="ARBA00022792"/>
    </source>
</evidence>
<evidence type="ECO:0000256" key="7">
    <source>
        <dbReference type="ARBA" id="ARBA00022989"/>
    </source>
</evidence>
<name>A0A9N9BPS2_9GLOM</name>
<evidence type="ECO:0000313" key="14">
    <source>
        <dbReference type="Proteomes" id="UP000789342"/>
    </source>
</evidence>
<feature type="transmembrane region" description="Helical" evidence="12">
    <location>
        <begin position="30"/>
        <end position="50"/>
    </location>
</feature>
<dbReference type="Proteomes" id="UP000789342">
    <property type="component" value="Unassembled WGS sequence"/>
</dbReference>
<evidence type="ECO:0000256" key="5">
    <source>
        <dbReference type="ARBA" id="ARBA00022737"/>
    </source>
</evidence>
<sequence length="275" mass="30180">ANIYVRRFGLLKWFMATSTKQINRATAKETISAIPGFLIGGAAACAAVTFTNPWEVVKTRLQLQGELARNNTTYVKPYKNIFQAFYIILKKEGVHGIQKGIGPAYSYQLVMNGSRLGLYDPIRNYLESFFNVPSNTSMPISILSGGLAGVIGAALGSPLYLVKTRMQSYSNRMAIGHQHNYQNTFSALSQIWRSGGIRGLLTGADAAMIRTGVGSATQLSSYFYVKRWIIKNTGMGDGDILVHSIASMTSGLCVCITMNPFDVVSTRMYNQKEGR</sequence>
<dbReference type="PROSITE" id="PS50920">
    <property type="entry name" value="SOLCAR"/>
    <property type="match status" value="2"/>
</dbReference>
<comment type="caution">
    <text evidence="13">The sequence shown here is derived from an EMBL/GenBank/DDBJ whole genome shotgun (WGS) entry which is preliminary data.</text>
</comment>
<dbReference type="InterPro" id="IPR018108">
    <property type="entry name" value="MCP_transmembrane"/>
</dbReference>
<dbReference type="AlphaFoldDB" id="A0A9N9BPS2"/>
<evidence type="ECO:0000256" key="11">
    <source>
        <dbReference type="RuleBase" id="RU000488"/>
    </source>
</evidence>
<evidence type="ECO:0000256" key="12">
    <source>
        <dbReference type="SAM" id="Phobius"/>
    </source>
</evidence>
<keyword evidence="8" id="KW-0496">Mitochondrion</keyword>
<dbReference type="PANTHER" id="PTHR45928:SF1">
    <property type="entry name" value="RE38146P"/>
    <property type="match status" value="1"/>
</dbReference>
<accession>A0A9N9BPS2</accession>
<keyword evidence="5" id="KW-0677">Repeat</keyword>
<dbReference type="InterPro" id="IPR023395">
    <property type="entry name" value="MCP_dom_sf"/>
</dbReference>
<evidence type="ECO:0000256" key="8">
    <source>
        <dbReference type="ARBA" id="ARBA00023128"/>
    </source>
</evidence>
<keyword evidence="4 10" id="KW-0812">Transmembrane</keyword>
<keyword evidence="3 11" id="KW-0813">Transport</keyword>
<evidence type="ECO:0000256" key="4">
    <source>
        <dbReference type="ARBA" id="ARBA00022692"/>
    </source>
</evidence>
<feature type="non-terminal residue" evidence="13">
    <location>
        <position position="1"/>
    </location>
</feature>
<dbReference type="Gene3D" id="1.50.40.10">
    <property type="entry name" value="Mitochondrial carrier domain"/>
    <property type="match status" value="1"/>
</dbReference>
<comment type="similarity">
    <text evidence="2 11">Belongs to the mitochondrial carrier (TC 2.A.29) family.</text>
</comment>
<evidence type="ECO:0000313" key="13">
    <source>
        <dbReference type="EMBL" id="CAG8573387.1"/>
    </source>
</evidence>
<dbReference type="GO" id="GO:0005743">
    <property type="term" value="C:mitochondrial inner membrane"/>
    <property type="evidence" value="ECO:0007669"/>
    <property type="project" value="UniProtKB-SubCell"/>
</dbReference>
<gene>
    <name evidence="13" type="ORF">AMORRO_LOCUS6578</name>
</gene>
<evidence type="ECO:0000256" key="1">
    <source>
        <dbReference type="ARBA" id="ARBA00004448"/>
    </source>
</evidence>
<comment type="subcellular location">
    <subcellularLocation>
        <location evidence="1">Mitochondrion inner membrane</location>
        <topology evidence="1">Multi-pass membrane protein</topology>
    </subcellularLocation>
</comment>
<keyword evidence="14" id="KW-1185">Reference proteome</keyword>
<protein>
    <submittedName>
        <fullName evidence="13">13996_t:CDS:1</fullName>
    </submittedName>
</protein>
<keyword evidence="7 12" id="KW-1133">Transmembrane helix</keyword>
<evidence type="ECO:0000256" key="3">
    <source>
        <dbReference type="ARBA" id="ARBA00022448"/>
    </source>
</evidence>
<feature type="repeat" description="Solcar" evidence="10">
    <location>
        <begin position="136"/>
        <end position="228"/>
    </location>
</feature>
<feature type="repeat" description="Solcar" evidence="10">
    <location>
        <begin position="35"/>
        <end position="125"/>
    </location>
</feature>
<dbReference type="Pfam" id="PF00153">
    <property type="entry name" value="Mito_carr"/>
    <property type="match status" value="2"/>
</dbReference>
<keyword evidence="9 10" id="KW-0472">Membrane</keyword>
<evidence type="ECO:0000256" key="10">
    <source>
        <dbReference type="PROSITE-ProRule" id="PRU00282"/>
    </source>
</evidence>
<dbReference type="InterPro" id="IPR051508">
    <property type="entry name" value="Mito_Carrier_Antiporter"/>
</dbReference>
<organism evidence="13 14">
    <name type="scientific">Acaulospora morrowiae</name>
    <dbReference type="NCBI Taxonomy" id="94023"/>
    <lineage>
        <taxon>Eukaryota</taxon>
        <taxon>Fungi</taxon>
        <taxon>Fungi incertae sedis</taxon>
        <taxon>Mucoromycota</taxon>
        <taxon>Glomeromycotina</taxon>
        <taxon>Glomeromycetes</taxon>
        <taxon>Diversisporales</taxon>
        <taxon>Acaulosporaceae</taxon>
        <taxon>Acaulospora</taxon>
    </lineage>
</organism>
<reference evidence="13" key="1">
    <citation type="submission" date="2021-06" db="EMBL/GenBank/DDBJ databases">
        <authorList>
            <person name="Kallberg Y."/>
            <person name="Tangrot J."/>
            <person name="Rosling A."/>
        </authorList>
    </citation>
    <scope>NUCLEOTIDE SEQUENCE</scope>
    <source>
        <strain evidence="13">CL551</strain>
    </source>
</reference>
<keyword evidence="6" id="KW-0999">Mitochondrion inner membrane</keyword>
<dbReference type="PANTHER" id="PTHR45928">
    <property type="entry name" value="RE38146P"/>
    <property type="match status" value="1"/>
</dbReference>
<dbReference type="OrthoDB" id="6703404at2759"/>
<proteinExistence type="inferred from homology"/>
<dbReference type="EMBL" id="CAJVPV010004433">
    <property type="protein sequence ID" value="CAG8573387.1"/>
    <property type="molecule type" value="Genomic_DNA"/>
</dbReference>
<evidence type="ECO:0000256" key="9">
    <source>
        <dbReference type="ARBA" id="ARBA00023136"/>
    </source>
</evidence>
<feature type="transmembrane region" description="Helical" evidence="12">
    <location>
        <begin position="140"/>
        <end position="162"/>
    </location>
</feature>